<reference evidence="2 3" key="1">
    <citation type="submission" date="2024-09" db="EMBL/GenBank/DDBJ databases">
        <title>Rethinking Asexuality: The Enigmatic Case of Functional Sexual Genes in Lepraria (Stereocaulaceae).</title>
        <authorList>
            <person name="Doellman M."/>
            <person name="Sun Y."/>
            <person name="Barcenas-Pena A."/>
            <person name="Lumbsch H.T."/>
            <person name="Grewe F."/>
        </authorList>
    </citation>
    <scope>NUCLEOTIDE SEQUENCE [LARGE SCALE GENOMIC DNA]</scope>
    <source>
        <strain evidence="2 3">Grewe 0041</strain>
    </source>
</reference>
<keyword evidence="3" id="KW-1185">Reference proteome</keyword>
<protein>
    <submittedName>
        <fullName evidence="2">Uncharacterized protein</fullName>
    </submittedName>
</protein>
<name>A0ABR4ALG3_9LECA</name>
<evidence type="ECO:0000313" key="3">
    <source>
        <dbReference type="Proteomes" id="UP001590951"/>
    </source>
</evidence>
<feature type="region of interest" description="Disordered" evidence="1">
    <location>
        <begin position="1"/>
        <end position="53"/>
    </location>
</feature>
<gene>
    <name evidence="2" type="ORF">ABVK25_011720</name>
</gene>
<dbReference type="Proteomes" id="UP001590951">
    <property type="component" value="Unassembled WGS sequence"/>
</dbReference>
<evidence type="ECO:0000256" key="1">
    <source>
        <dbReference type="SAM" id="MobiDB-lite"/>
    </source>
</evidence>
<sequence>MASTSADVDIKMEPDNQEDDSNFDRTAGEPAADTQETTQITSSQGGLAHDSNEVDEKALADYVVAQLLSGKSFNSSIPRTPPFLRSLVEQPYSHRMLLLMNAFVKDVEENCQELYNPSTWSGDEASNHGNVQYPTSLNELLVRPNDIFDAKFDTTV</sequence>
<feature type="compositionally biased region" description="Polar residues" evidence="1">
    <location>
        <begin position="34"/>
        <end position="45"/>
    </location>
</feature>
<evidence type="ECO:0000313" key="2">
    <source>
        <dbReference type="EMBL" id="KAL2046595.1"/>
    </source>
</evidence>
<accession>A0ABR4ALG3</accession>
<dbReference type="EMBL" id="JBHFEH010000112">
    <property type="protein sequence ID" value="KAL2046595.1"/>
    <property type="molecule type" value="Genomic_DNA"/>
</dbReference>
<proteinExistence type="predicted"/>
<comment type="caution">
    <text evidence="2">The sequence shown here is derived from an EMBL/GenBank/DDBJ whole genome shotgun (WGS) entry which is preliminary data.</text>
</comment>
<organism evidence="2 3">
    <name type="scientific">Lepraria finkii</name>
    <dbReference type="NCBI Taxonomy" id="1340010"/>
    <lineage>
        <taxon>Eukaryota</taxon>
        <taxon>Fungi</taxon>
        <taxon>Dikarya</taxon>
        <taxon>Ascomycota</taxon>
        <taxon>Pezizomycotina</taxon>
        <taxon>Lecanoromycetes</taxon>
        <taxon>OSLEUM clade</taxon>
        <taxon>Lecanoromycetidae</taxon>
        <taxon>Lecanorales</taxon>
        <taxon>Lecanorineae</taxon>
        <taxon>Stereocaulaceae</taxon>
        <taxon>Lepraria</taxon>
    </lineage>
</organism>